<dbReference type="RefSeq" id="WP_148698572.1">
    <property type="nucleotide sequence ID" value="NZ_CP017834.1"/>
</dbReference>
<keyword evidence="3" id="KW-1185">Reference proteome</keyword>
<dbReference type="Proteomes" id="UP000184731">
    <property type="component" value="Chromosome"/>
</dbReference>
<sequence>MNKKSLALVILIFGIIFVIIYEFNKHNDFPESNELSQIKSKESGINKNLIINNKETKIDNNDKKYEDNIKDMIDLYNKKNPNIINSKHRYNETEFKNYLKYNSHDRVPAVGNWSFSYGVIAVDKKNNKASQSDILWEDNNFYYYDTHSINDAGSYKNYNPDYSLVAIDPHTATVGVVNGYMIIQLNHQLQDVKHFESQYHIKFFSSYPEKNIIVVRANAKSNILQSVNDLKSNPNIKSVNLEVINYFPKAE</sequence>
<proteinExistence type="predicted"/>
<dbReference type="KEGG" id="saqi:AXG55_13265"/>
<reference evidence="2 3" key="1">
    <citation type="submission" date="2016-10" db="EMBL/GenBank/DDBJ databases">
        <title>Silvanigrella aquatica sp. nov., isolated from a freshwater lake located in the Black Forest, Germany, description of Silvanigrellaceae fam. nov., Silvanigrellales ord. nov., reclassification of the order Bdellovibrionales in the class Oligoflexia, reclassification of the families Bacteriovoracaceae and Halobacteriovoraceae in the new order Bacteriovoracales ord. nov., and reclassification of the family Pseudobacteriovoracaceae in the order Oligoflexiales.</title>
        <authorList>
            <person name="Hahn M.W."/>
            <person name="Schmidt J."/>
            <person name="Koll U."/>
            <person name="Rohde M."/>
            <person name="Verbag S."/>
            <person name="Pitt A."/>
            <person name="Nakai R."/>
            <person name="Naganuma T."/>
            <person name="Lang E."/>
        </authorList>
    </citation>
    <scope>NUCLEOTIDE SEQUENCE [LARGE SCALE GENOMIC DNA]</scope>
    <source>
        <strain evidence="2 3">MWH-Nonnen-W8red</strain>
    </source>
</reference>
<keyword evidence="1" id="KW-0812">Transmembrane</keyword>
<protein>
    <submittedName>
        <fullName evidence="2">Uncharacterized protein</fullName>
    </submittedName>
</protein>
<keyword evidence="1" id="KW-0472">Membrane</keyword>
<gene>
    <name evidence="2" type="ORF">AXG55_13265</name>
</gene>
<dbReference type="STRING" id="1915309.AXG55_13265"/>
<dbReference type="EMBL" id="CP017834">
    <property type="protein sequence ID" value="APJ04814.1"/>
    <property type="molecule type" value="Genomic_DNA"/>
</dbReference>
<evidence type="ECO:0000313" key="3">
    <source>
        <dbReference type="Proteomes" id="UP000184731"/>
    </source>
</evidence>
<name>A0A1L4D3M3_9BACT</name>
<feature type="transmembrane region" description="Helical" evidence="1">
    <location>
        <begin position="6"/>
        <end position="23"/>
    </location>
</feature>
<accession>A0A1L4D3M3</accession>
<evidence type="ECO:0000313" key="2">
    <source>
        <dbReference type="EMBL" id="APJ04814.1"/>
    </source>
</evidence>
<keyword evidence="1" id="KW-1133">Transmembrane helix</keyword>
<dbReference type="OrthoDB" id="5308496at2"/>
<organism evidence="2 3">
    <name type="scientific">Silvanigrella aquatica</name>
    <dbReference type="NCBI Taxonomy" id="1915309"/>
    <lineage>
        <taxon>Bacteria</taxon>
        <taxon>Pseudomonadati</taxon>
        <taxon>Bdellovibrionota</taxon>
        <taxon>Oligoflexia</taxon>
        <taxon>Silvanigrellales</taxon>
        <taxon>Silvanigrellaceae</taxon>
        <taxon>Silvanigrella</taxon>
    </lineage>
</organism>
<dbReference type="AlphaFoldDB" id="A0A1L4D3M3"/>
<evidence type="ECO:0000256" key="1">
    <source>
        <dbReference type="SAM" id="Phobius"/>
    </source>
</evidence>